<evidence type="ECO:0000313" key="9">
    <source>
        <dbReference type="Proteomes" id="UP000029661"/>
    </source>
</evidence>
<dbReference type="AlphaFoldDB" id="A0A089ZC34"/>
<evidence type="ECO:0000259" key="7">
    <source>
        <dbReference type="Pfam" id="PF02683"/>
    </source>
</evidence>
<dbReference type="EMBL" id="CP006933">
    <property type="protein sequence ID" value="AIS31582.1"/>
    <property type="molecule type" value="Genomic_DNA"/>
</dbReference>
<dbReference type="STRING" id="2162.BRM9_0762"/>
<feature type="transmembrane region" description="Helical" evidence="6">
    <location>
        <begin position="147"/>
        <end position="173"/>
    </location>
</feature>
<dbReference type="Pfam" id="PF02683">
    <property type="entry name" value="DsbD_TM"/>
    <property type="match status" value="1"/>
</dbReference>
<evidence type="ECO:0000256" key="2">
    <source>
        <dbReference type="ARBA" id="ARBA00006143"/>
    </source>
</evidence>
<feature type="transmembrane region" description="Helical" evidence="6">
    <location>
        <begin position="185"/>
        <end position="204"/>
    </location>
</feature>
<evidence type="ECO:0000256" key="1">
    <source>
        <dbReference type="ARBA" id="ARBA00004141"/>
    </source>
</evidence>
<comment type="similarity">
    <text evidence="2">Belongs to the DsbD family.</text>
</comment>
<sequence>METGYLLSFLAGIASIISPCVLPLIPVVVGFSLLKRKNTEIVAFGLGFFLLFAIITILTAIFTAAINYYLLYFRIAAALILVIIGVLFIVNKKLFNISAPSISNTPDSEKGIVGSFLMGFLTCLAWSPCFGPYVVAVATYSASTGNIGYSIINMAIFAGGFSLTILIIAFLMSKIDFKAILKYSDWIRIISGVIIALAGIYMLIGFL</sequence>
<gene>
    <name evidence="8" type="ORF">BRM9_0762</name>
</gene>
<dbReference type="Proteomes" id="UP000029661">
    <property type="component" value="Chromosome"/>
</dbReference>
<dbReference type="GeneID" id="24791916"/>
<evidence type="ECO:0000256" key="4">
    <source>
        <dbReference type="ARBA" id="ARBA00022989"/>
    </source>
</evidence>
<feature type="transmembrane region" description="Helical" evidence="6">
    <location>
        <begin position="41"/>
        <end position="65"/>
    </location>
</feature>
<dbReference type="KEGG" id="mfc:BRM9_0762"/>
<dbReference type="PANTHER" id="PTHR31272:SF9">
    <property type="entry name" value="BLL1027 PROTEIN"/>
    <property type="match status" value="1"/>
</dbReference>
<comment type="subcellular location">
    <subcellularLocation>
        <location evidence="1">Membrane</location>
        <topology evidence="1">Multi-pass membrane protein</topology>
    </subcellularLocation>
</comment>
<dbReference type="PANTHER" id="PTHR31272">
    <property type="entry name" value="CYTOCHROME C-TYPE BIOGENESIS PROTEIN HI_1454-RELATED"/>
    <property type="match status" value="1"/>
</dbReference>
<keyword evidence="4 6" id="KW-1133">Transmembrane helix</keyword>
<dbReference type="RefSeq" id="WP_048084867.1">
    <property type="nucleotide sequence ID" value="NZ_CP006933.1"/>
</dbReference>
<feature type="transmembrane region" description="Helical" evidence="6">
    <location>
        <begin position="6"/>
        <end position="34"/>
    </location>
</feature>
<dbReference type="OrthoDB" id="115386at2157"/>
<feature type="transmembrane region" description="Helical" evidence="6">
    <location>
        <begin position="71"/>
        <end position="90"/>
    </location>
</feature>
<reference evidence="8 9" key="1">
    <citation type="submission" date="2013-12" db="EMBL/GenBank/DDBJ databases">
        <title>The complete genome sequence of Methanobacterium sp. BRM9.</title>
        <authorList>
            <consortium name="Pastoral Greenhouse Gas Research Consortium"/>
            <person name="Kelly W.J."/>
            <person name="Leahy S.C."/>
            <person name="Perry R."/>
            <person name="Li D."/>
            <person name="Altermann E."/>
            <person name="Lambie S.C."/>
            <person name="Attwood G.T."/>
        </authorList>
    </citation>
    <scope>NUCLEOTIDE SEQUENCE [LARGE SCALE GENOMIC DNA]</scope>
    <source>
        <strain evidence="8 9">BRM9</strain>
    </source>
</reference>
<evidence type="ECO:0000313" key="8">
    <source>
        <dbReference type="EMBL" id="AIS31582.1"/>
    </source>
</evidence>
<dbReference type="InterPro" id="IPR051790">
    <property type="entry name" value="Cytochrome_c-biogenesis_DsbD"/>
</dbReference>
<feature type="transmembrane region" description="Helical" evidence="6">
    <location>
        <begin position="111"/>
        <end position="135"/>
    </location>
</feature>
<feature type="domain" description="Cytochrome C biogenesis protein transmembrane" evidence="7">
    <location>
        <begin position="7"/>
        <end position="202"/>
    </location>
</feature>
<keyword evidence="5 6" id="KW-0472">Membrane</keyword>
<protein>
    <submittedName>
        <fullName evidence="8">Cytochrome C-type biogenesis protein DsbD</fullName>
    </submittedName>
</protein>
<dbReference type="GO" id="GO:0017004">
    <property type="term" value="P:cytochrome complex assembly"/>
    <property type="evidence" value="ECO:0007669"/>
    <property type="project" value="InterPro"/>
</dbReference>
<evidence type="ECO:0000256" key="6">
    <source>
        <dbReference type="SAM" id="Phobius"/>
    </source>
</evidence>
<accession>A0A089ZC34</accession>
<name>A0A089ZC34_METFO</name>
<evidence type="ECO:0000256" key="3">
    <source>
        <dbReference type="ARBA" id="ARBA00022692"/>
    </source>
</evidence>
<dbReference type="InterPro" id="IPR003834">
    <property type="entry name" value="Cyt_c_assmbl_TM_dom"/>
</dbReference>
<dbReference type="GO" id="GO:0016020">
    <property type="term" value="C:membrane"/>
    <property type="evidence" value="ECO:0007669"/>
    <property type="project" value="UniProtKB-SubCell"/>
</dbReference>
<evidence type="ECO:0000256" key="5">
    <source>
        <dbReference type="ARBA" id="ARBA00023136"/>
    </source>
</evidence>
<proteinExistence type="inferred from homology"/>
<organism evidence="8 9">
    <name type="scientific">Methanobacterium formicicum</name>
    <dbReference type="NCBI Taxonomy" id="2162"/>
    <lineage>
        <taxon>Archaea</taxon>
        <taxon>Methanobacteriati</taxon>
        <taxon>Methanobacteriota</taxon>
        <taxon>Methanomada group</taxon>
        <taxon>Methanobacteria</taxon>
        <taxon>Methanobacteriales</taxon>
        <taxon>Methanobacteriaceae</taxon>
        <taxon>Methanobacterium</taxon>
    </lineage>
</organism>
<keyword evidence="3 6" id="KW-0812">Transmembrane</keyword>